<dbReference type="Proteomes" id="UP000299102">
    <property type="component" value="Unassembled WGS sequence"/>
</dbReference>
<accession>A0A4C1Z4A9</accession>
<protein>
    <submittedName>
        <fullName evidence="2">Uncharacterized protein</fullName>
    </submittedName>
</protein>
<evidence type="ECO:0000313" key="3">
    <source>
        <dbReference type="Proteomes" id="UP000299102"/>
    </source>
</evidence>
<dbReference type="EMBL" id="BGZK01001527">
    <property type="protein sequence ID" value="GBP81719.1"/>
    <property type="molecule type" value="Genomic_DNA"/>
</dbReference>
<dbReference type="AlphaFoldDB" id="A0A4C1Z4A9"/>
<comment type="caution">
    <text evidence="2">The sequence shown here is derived from an EMBL/GenBank/DDBJ whole genome shotgun (WGS) entry which is preliminary data.</text>
</comment>
<gene>
    <name evidence="2" type="ORF">EVAR_59658_1</name>
</gene>
<organism evidence="2 3">
    <name type="scientific">Eumeta variegata</name>
    <name type="common">Bagworm moth</name>
    <name type="synonym">Eumeta japonica</name>
    <dbReference type="NCBI Taxonomy" id="151549"/>
    <lineage>
        <taxon>Eukaryota</taxon>
        <taxon>Metazoa</taxon>
        <taxon>Ecdysozoa</taxon>
        <taxon>Arthropoda</taxon>
        <taxon>Hexapoda</taxon>
        <taxon>Insecta</taxon>
        <taxon>Pterygota</taxon>
        <taxon>Neoptera</taxon>
        <taxon>Endopterygota</taxon>
        <taxon>Lepidoptera</taxon>
        <taxon>Glossata</taxon>
        <taxon>Ditrysia</taxon>
        <taxon>Tineoidea</taxon>
        <taxon>Psychidae</taxon>
        <taxon>Oiketicinae</taxon>
        <taxon>Eumeta</taxon>
    </lineage>
</organism>
<evidence type="ECO:0000313" key="2">
    <source>
        <dbReference type="EMBL" id="GBP81719.1"/>
    </source>
</evidence>
<feature type="region of interest" description="Disordered" evidence="1">
    <location>
        <begin position="59"/>
        <end position="80"/>
    </location>
</feature>
<name>A0A4C1Z4A9_EUMVA</name>
<reference evidence="2 3" key="1">
    <citation type="journal article" date="2019" name="Commun. Biol.">
        <title>The bagworm genome reveals a unique fibroin gene that provides high tensile strength.</title>
        <authorList>
            <person name="Kono N."/>
            <person name="Nakamura H."/>
            <person name="Ohtoshi R."/>
            <person name="Tomita M."/>
            <person name="Numata K."/>
            <person name="Arakawa K."/>
        </authorList>
    </citation>
    <scope>NUCLEOTIDE SEQUENCE [LARGE SCALE GENOMIC DNA]</scope>
</reference>
<proteinExistence type="predicted"/>
<evidence type="ECO:0000256" key="1">
    <source>
        <dbReference type="SAM" id="MobiDB-lite"/>
    </source>
</evidence>
<keyword evidence="3" id="KW-1185">Reference proteome</keyword>
<sequence length="105" mass="11363">MTQYFSLQPRVLLEPARGASGRGAWGACARTADAGHRYIQYHERKSPAALNLPVSEFKEEPGAESRAGTGTEIENGAGVENDCDTEVQIKNVTGIEIRNTNSTKI</sequence>